<evidence type="ECO:0000256" key="1">
    <source>
        <dbReference type="SAM" id="Coils"/>
    </source>
</evidence>
<protein>
    <submittedName>
        <fullName evidence="2">Uncharacterized protein</fullName>
    </submittedName>
</protein>
<dbReference type="Proteomes" id="UP000019132">
    <property type="component" value="Unassembled WGS sequence"/>
</dbReference>
<evidence type="ECO:0000313" key="3">
    <source>
        <dbReference type="Proteomes" id="UP000019132"/>
    </source>
</evidence>
<reference evidence="3" key="2">
    <citation type="submission" date="2010-04" db="EMBL/GenBank/DDBJ databases">
        <authorList>
            <person name="Buell R."/>
            <person name="Hamilton J."/>
            <person name="Hostetler J."/>
        </authorList>
    </citation>
    <scope>NUCLEOTIDE SEQUENCE [LARGE SCALE GENOMIC DNA]</scope>
    <source>
        <strain evidence="3">DAOM:BR144</strain>
    </source>
</reference>
<name>K3WFI9_GLOUD</name>
<evidence type="ECO:0000313" key="2">
    <source>
        <dbReference type="EnsemblProtists" id="PYU1_T003730"/>
    </source>
</evidence>
<dbReference type="AlphaFoldDB" id="K3WFI9"/>
<organism evidence="2 3">
    <name type="scientific">Globisporangium ultimum (strain ATCC 200006 / CBS 805.95 / DAOM BR144)</name>
    <name type="common">Pythium ultimum</name>
    <dbReference type="NCBI Taxonomy" id="431595"/>
    <lineage>
        <taxon>Eukaryota</taxon>
        <taxon>Sar</taxon>
        <taxon>Stramenopiles</taxon>
        <taxon>Oomycota</taxon>
        <taxon>Peronosporomycetes</taxon>
        <taxon>Pythiales</taxon>
        <taxon>Pythiaceae</taxon>
        <taxon>Globisporangium</taxon>
    </lineage>
</organism>
<reference evidence="3" key="1">
    <citation type="journal article" date="2010" name="Genome Biol.">
        <title>Genome sequence of the necrotrophic plant pathogen Pythium ultimum reveals original pathogenicity mechanisms and effector repertoire.</title>
        <authorList>
            <person name="Levesque C.A."/>
            <person name="Brouwer H."/>
            <person name="Cano L."/>
            <person name="Hamilton J.P."/>
            <person name="Holt C."/>
            <person name="Huitema E."/>
            <person name="Raffaele S."/>
            <person name="Robideau G.P."/>
            <person name="Thines M."/>
            <person name="Win J."/>
            <person name="Zerillo M.M."/>
            <person name="Beakes G.W."/>
            <person name="Boore J.L."/>
            <person name="Busam D."/>
            <person name="Dumas B."/>
            <person name="Ferriera S."/>
            <person name="Fuerstenberg S.I."/>
            <person name="Gachon C.M."/>
            <person name="Gaulin E."/>
            <person name="Govers F."/>
            <person name="Grenville-Briggs L."/>
            <person name="Horner N."/>
            <person name="Hostetler J."/>
            <person name="Jiang R.H."/>
            <person name="Johnson J."/>
            <person name="Krajaejun T."/>
            <person name="Lin H."/>
            <person name="Meijer H.J."/>
            <person name="Moore B."/>
            <person name="Morris P."/>
            <person name="Phuntmart V."/>
            <person name="Puiu D."/>
            <person name="Shetty J."/>
            <person name="Stajich J.E."/>
            <person name="Tripathy S."/>
            <person name="Wawra S."/>
            <person name="van West P."/>
            <person name="Whitty B.R."/>
            <person name="Coutinho P.M."/>
            <person name="Henrissat B."/>
            <person name="Martin F."/>
            <person name="Thomas P.D."/>
            <person name="Tyler B.M."/>
            <person name="De Vries R.P."/>
            <person name="Kamoun S."/>
            <person name="Yandell M."/>
            <person name="Tisserat N."/>
            <person name="Buell C.R."/>
        </authorList>
    </citation>
    <scope>NUCLEOTIDE SEQUENCE</scope>
    <source>
        <strain evidence="3">DAOM:BR144</strain>
    </source>
</reference>
<proteinExistence type="predicted"/>
<dbReference type="HOGENOM" id="CLU_1725991_0_0_1"/>
<keyword evidence="3" id="KW-1185">Reference proteome</keyword>
<sequence>MHRLRRRDDAFPTAAYDDCDDDDNGSDSNRAELHILMRVEAALRQLEKENAAAKEREHVLTQEVHALRDVLRVKSAEKKHMDAQFRDLAREKHEWQQVAQQAESAMAQLEGELLTSREETQLLQAETVRLKHQNKELLTHVHRLDSLVYGRF</sequence>
<reference evidence="2" key="3">
    <citation type="submission" date="2015-02" db="UniProtKB">
        <authorList>
            <consortium name="EnsemblProtists"/>
        </authorList>
    </citation>
    <scope>IDENTIFICATION</scope>
    <source>
        <strain evidence="2">DAOM BR144</strain>
    </source>
</reference>
<dbReference type="eggNOG" id="ENOG502SDMJ">
    <property type="taxonomic scope" value="Eukaryota"/>
</dbReference>
<keyword evidence="1" id="KW-0175">Coiled coil</keyword>
<feature type="coiled-coil region" evidence="1">
    <location>
        <begin position="36"/>
        <end position="126"/>
    </location>
</feature>
<dbReference type="InParanoid" id="K3WFI9"/>
<accession>K3WFI9</accession>
<dbReference type="EnsemblProtists" id="PYU1_T003730">
    <property type="protein sequence ID" value="PYU1_T003730"/>
    <property type="gene ID" value="PYU1_G003720"/>
</dbReference>
<dbReference type="VEuPathDB" id="FungiDB:PYU1_G003720"/>
<dbReference type="EMBL" id="GL376638">
    <property type="status" value="NOT_ANNOTATED_CDS"/>
    <property type="molecule type" value="Genomic_DNA"/>
</dbReference>